<accession>A0A5B7DMC4</accession>
<dbReference type="Proteomes" id="UP000324222">
    <property type="component" value="Unassembled WGS sequence"/>
</dbReference>
<comment type="caution">
    <text evidence="1">The sequence shown here is derived from an EMBL/GenBank/DDBJ whole genome shotgun (WGS) entry which is preliminary data.</text>
</comment>
<sequence>MASGGKATKCCISSNLCRASFRVAGSIQDASTNMSLNAAVTSSTICSVYKVITSLVDCLSDLYDVWLIFLQILLQQT</sequence>
<gene>
    <name evidence="1" type="ORF">E2C01_015215</name>
</gene>
<name>A0A5B7DMC4_PORTR</name>
<proteinExistence type="predicted"/>
<evidence type="ECO:0000313" key="1">
    <source>
        <dbReference type="EMBL" id="MPC22204.1"/>
    </source>
</evidence>
<dbReference type="AlphaFoldDB" id="A0A5B7DMC4"/>
<organism evidence="1 2">
    <name type="scientific">Portunus trituberculatus</name>
    <name type="common">Swimming crab</name>
    <name type="synonym">Neptunus trituberculatus</name>
    <dbReference type="NCBI Taxonomy" id="210409"/>
    <lineage>
        <taxon>Eukaryota</taxon>
        <taxon>Metazoa</taxon>
        <taxon>Ecdysozoa</taxon>
        <taxon>Arthropoda</taxon>
        <taxon>Crustacea</taxon>
        <taxon>Multicrustacea</taxon>
        <taxon>Malacostraca</taxon>
        <taxon>Eumalacostraca</taxon>
        <taxon>Eucarida</taxon>
        <taxon>Decapoda</taxon>
        <taxon>Pleocyemata</taxon>
        <taxon>Brachyura</taxon>
        <taxon>Eubrachyura</taxon>
        <taxon>Portunoidea</taxon>
        <taxon>Portunidae</taxon>
        <taxon>Portuninae</taxon>
        <taxon>Portunus</taxon>
    </lineage>
</organism>
<reference evidence="1 2" key="1">
    <citation type="submission" date="2019-05" db="EMBL/GenBank/DDBJ databases">
        <title>Another draft genome of Portunus trituberculatus and its Hox gene families provides insights of decapod evolution.</title>
        <authorList>
            <person name="Jeong J.-H."/>
            <person name="Song I."/>
            <person name="Kim S."/>
            <person name="Choi T."/>
            <person name="Kim D."/>
            <person name="Ryu S."/>
            <person name="Kim W."/>
        </authorList>
    </citation>
    <scope>NUCLEOTIDE SEQUENCE [LARGE SCALE GENOMIC DNA]</scope>
    <source>
        <tissue evidence="1">Muscle</tissue>
    </source>
</reference>
<evidence type="ECO:0000313" key="2">
    <source>
        <dbReference type="Proteomes" id="UP000324222"/>
    </source>
</evidence>
<dbReference type="EMBL" id="VSRR010001061">
    <property type="protein sequence ID" value="MPC22204.1"/>
    <property type="molecule type" value="Genomic_DNA"/>
</dbReference>
<protein>
    <submittedName>
        <fullName evidence="1">Uncharacterized protein</fullName>
    </submittedName>
</protein>
<keyword evidence="2" id="KW-1185">Reference proteome</keyword>